<dbReference type="PANTHER" id="PTHR43459">
    <property type="entry name" value="ENOYL-COA HYDRATASE"/>
    <property type="match status" value="1"/>
</dbReference>
<reference evidence="2" key="1">
    <citation type="submission" date="2019-09" db="EMBL/GenBank/DDBJ databases">
        <authorList>
            <person name="Li J."/>
        </authorList>
    </citation>
    <scope>NUCLEOTIDE SEQUENCE [LARGE SCALE GENOMIC DNA]</scope>
    <source>
        <strain evidence="2">NRBC 14897</strain>
    </source>
</reference>
<organism evidence="2 3">
    <name type="scientific">Aeromicrobium fastidiosum</name>
    <dbReference type="NCBI Taxonomy" id="52699"/>
    <lineage>
        <taxon>Bacteria</taxon>
        <taxon>Bacillati</taxon>
        <taxon>Actinomycetota</taxon>
        <taxon>Actinomycetes</taxon>
        <taxon>Propionibacteriales</taxon>
        <taxon>Nocardioidaceae</taxon>
        <taxon>Aeromicrobium</taxon>
    </lineage>
</organism>
<gene>
    <name evidence="2" type="ORF">ESP62_001420</name>
</gene>
<comment type="similarity">
    <text evidence="1">Belongs to the enoyl-CoA hydratase/isomerase family.</text>
</comment>
<dbReference type="GO" id="GO:0003824">
    <property type="term" value="F:catalytic activity"/>
    <property type="evidence" value="ECO:0007669"/>
    <property type="project" value="UniProtKB-ARBA"/>
</dbReference>
<dbReference type="Pfam" id="PF00378">
    <property type="entry name" value="ECH_1"/>
    <property type="match status" value="1"/>
</dbReference>
<name>A0A641APN7_9ACTN</name>
<dbReference type="EMBL" id="SDPP02000001">
    <property type="protein sequence ID" value="KAA1379899.1"/>
    <property type="molecule type" value="Genomic_DNA"/>
</dbReference>
<dbReference type="Gene3D" id="3.90.226.10">
    <property type="entry name" value="2-enoyl-CoA Hydratase, Chain A, domain 1"/>
    <property type="match status" value="1"/>
</dbReference>
<accession>A0A641APN7</accession>
<dbReference type="RefSeq" id="WP_129179852.1">
    <property type="nucleotide sequence ID" value="NZ_JAGIOG010000001.1"/>
</dbReference>
<dbReference type="InterPro" id="IPR029045">
    <property type="entry name" value="ClpP/crotonase-like_dom_sf"/>
</dbReference>
<evidence type="ECO:0000313" key="2">
    <source>
        <dbReference type="EMBL" id="KAA1379899.1"/>
    </source>
</evidence>
<dbReference type="InterPro" id="IPR001753">
    <property type="entry name" value="Enoyl-CoA_hydra/iso"/>
</dbReference>
<dbReference type="OrthoDB" id="9777711at2"/>
<evidence type="ECO:0000256" key="1">
    <source>
        <dbReference type="ARBA" id="ARBA00005254"/>
    </source>
</evidence>
<dbReference type="Proteomes" id="UP001515100">
    <property type="component" value="Unassembled WGS sequence"/>
</dbReference>
<evidence type="ECO:0000313" key="3">
    <source>
        <dbReference type="Proteomes" id="UP001515100"/>
    </source>
</evidence>
<dbReference type="AlphaFoldDB" id="A0A641APN7"/>
<dbReference type="SUPFAM" id="SSF52096">
    <property type="entry name" value="ClpP/crotonase"/>
    <property type="match status" value="1"/>
</dbReference>
<keyword evidence="3" id="KW-1185">Reference proteome</keyword>
<dbReference type="Gene3D" id="1.10.12.10">
    <property type="entry name" value="Lyase 2-enoyl-coa Hydratase, Chain A, domain 2"/>
    <property type="match status" value="1"/>
</dbReference>
<dbReference type="PANTHER" id="PTHR43459:SF1">
    <property type="entry name" value="EG:BACN32G11.4 PROTEIN"/>
    <property type="match status" value="1"/>
</dbReference>
<proteinExistence type="inferred from homology"/>
<sequence>MDGIDITHRDGVLRVGFNRPDRLNAVDTAMLVAAAAGIEDAATDEAVRAIVLTGEGRAFCAGSALSNMFPEPDHSILDAVNRLVGAIKEVPKPVLVGVNGVTAGIGCSFALAADLVLAKESAFFVLGFTDLGIVPDGGATYLLPAAIGRARATRMTFLSERVTATTAAEWGMISGVVADDAFDATLAEWASRLAAGPTVALAETKKAFAAAEGDMLRDALAREKAAQDVCMATDDFVEGTRAATEKRSPRFRGI</sequence>
<comment type="caution">
    <text evidence="2">The sequence shown here is derived from an EMBL/GenBank/DDBJ whole genome shotgun (WGS) entry which is preliminary data.</text>
</comment>
<dbReference type="InterPro" id="IPR014748">
    <property type="entry name" value="Enoyl-CoA_hydra_C"/>
</dbReference>
<dbReference type="CDD" id="cd06558">
    <property type="entry name" value="crotonase-like"/>
    <property type="match status" value="1"/>
</dbReference>
<protein>
    <submittedName>
        <fullName evidence="2">Enoyl-CoA hydratase</fullName>
    </submittedName>
</protein>